<evidence type="ECO:0000256" key="1">
    <source>
        <dbReference type="ARBA" id="ARBA00043978"/>
    </source>
</evidence>
<protein>
    <recommendedName>
        <fullName evidence="4">Protochlorophyllide synthesis factor Ycf54</fullName>
    </recommendedName>
</protein>
<comment type="similarity">
    <text evidence="1">Belongs to the ycf54 family.</text>
</comment>
<dbReference type="PANTHER" id="PTHR35319">
    <property type="match status" value="1"/>
</dbReference>
<dbReference type="Proteomes" id="UP000001422">
    <property type="component" value="Chromosome"/>
</dbReference>
<accession>Q7U7S0</accession>
<gene>
    <name evidence="2" type="ordered locus">SYNW0911</name>
</gene>
<name>Q7U7S0_PARMW</name>
<dbReference type="Pfam" id="PF10674">
    <property type="entry name" value="Ycf54"/>
    <property type="match status" value="1"/>
</dbReference>
<evidence type="ECO:0008006" key="4">
    <source>
        <dbReference type="Google" id="ProtNLM"/>
    </source>
</evidence>
<reference evidence="2 3" key="1">
    <citation type="journal article" date="2003" name="Nature">
        <title>The genome of a motile marine Synechococcus.</title>
        <authorList>
            <person name="Palenik B."/>
            <person name="Brahamsha B."/>
            <person name="Larimer F."/>
            <person name="Land M."/>
            <person name="Hauser L."/>
            <person name="Chain P."/>
            <person name="Lamerdin J."/>
            <person name="Regala W."/>
            <person name="Allen E.A."/>
            <person name="McCarren J."/>
            <person name="Paulsen I."/>
            <person name="Dufresne A."/>
            <person name="Partensky F."/>
            <person name="Webb E."/>
            <person name="Waterbury J."/>
        </authorList>
    </citation>
    <scope>NUCLEOTIDE SEQUENCE [LARGE SCALE GENOMIC DNA]</scope>
    <source>
        <strain evidence="2 3">WH8102</strain>
    </source>
</reference>
<keyword evidence="3" id="KW-1185">Reference proteome</keyword>
<organism evidence="2 3">
    <name type="scientific">Parasynechococcus marenigrum (strain WH8102)</name>
    <dbReference type="NCBI Taxonomy" id="84588"/>
    <lineage>
        <taxon>Bacteria</taxon>
        <taxon>Bacillati</taxon>
        <taxon>Cyanobacteriota</taxon>
        <taxon>Cyanophyceae</taxon>
        <taxon>Synechococcales</taxon>
        <taxon>Prochlorococcaceae</taxon>
        <taxon>Parasynechococcus</taxon>
        <taxon>Parasynechococcus marenigrum</taxon>
    </lineage>
</organism>
<evidence type="ECO:0000313" key="3">
    <source>
        <dbReference type="Proteomes" id="UP000001422"/>
    </source>
</evidence>
<dbReference type="eggNOG" id="ENOG50319CP">
    <property type="taxonomic scope" value="Bacteria"/>
</dbReference>
<dbReference type="RefSeq" id="WP_011127776.1">
    <property type="nucleotide sequence ID" value="NC_005070.1"/>
</dbReference>
<dbReference type="HOGENOM" id="CLU_2194210_0_0_3"/>
<dbReference type="EMBL" id="BX569691">
    <property type="protein sequence ID" value="CAE07426.1"/>
    <property type="molecule type" value="Genomic_DNA"/>
</dbReference>
<dbReference type="Gene3D" id="3.30.70.1860">
    <property type="entry name" value="Uncharacterised protein family Ycf54"/>
    <property type="match status" value="1"/>
</dbReference>
<dbReference type="PANTHER" id="PTHR35319:SF2">
    <property type="entry name" value="YCF54"/>
    <property type="match status" value="1"/>
</dbReference>
<dbReference type="AlphaFoldDB" id="Q7U7S0"/>
<sequence length="107" mass="12034">MTDYHFVAASERFLTVEEPLEEVLRERRRNYEENSKAIDFWLVRQPAFLETNELSAINSQLPKPAAAVVSTDPTFITFLKLRLEYVLEGSFEAPSAAIPDALASTAA</sequence>
<proteinExistence type="inferred from homology"/>
<evidence type="ECO:0000313" key="2">
    <source>
        <dbReference type="EMBL" id="CAE07426.1"/>
    </source>
</evidence>
<dbReference type="InterPro" id="IPR019616">
    <property type="entry name" value="Ycf54"/>
</dbReference>
<dbReference type="KEGG" id="syw:SYNW0911"/>
<dbReference type="STRING" id="84588.SYNW0911"/>
<dbReference type="InterPro" id="IPR038409">
    <property type="entry name" value="Ycf54-like_sf"/>
</dbReference>